<dbReference type="InterPro" id="IPR015813">
    <property type="entry name" value="Pyrv/PenolPyrv_kinase-like_dom"/>
</dbReference>
<dbReference type="SUPFAM" id="SSF51621">
    <property type="entry name" value="Phosphoenolpyruvate/pyruvate domain"/>
    <property type="match status" value="1"/>
</dbReference>
<dbReference type="AlphaFoldDB" id="A0A5E8BGP1"/>
<dbReference type="Pfam" id="PF02548">
    <property type="entry name" value="Pantoate_transf"/>
    <property type="match status" value="1"/>
</dbReference>
<comment type="similarity">
    <text evidence="2 6">Belongs to the PanB family.</text>
</comment>
<dbReference type="EC" id="2.1.2.11" evidence="3 6"/>
<keyword evidence="6" id="KW-0566">Pantothenate biosynthesis</keyword>
<dbReference type="PANTHER" id="PTHR20881">
    <property type="entry name" value="3-METHYL-2-OXOBUTANOATE HYDROXYMETHYLTRANSFERASE"/>
    <property type="match status" value="1"/>
</dbReference>
<evidence type="ECO:0000256" key="4">
    <source>
        <dbReference type="ARBA" id="ARBA00022679"/>
    </source>
</evidence>
<gene>
    <name evidence="8" type="ORF">SAPINGB_P001876</name>
</gene>
<dbReference type="FunFam" id="3.20.20.60:FF:000003">
    <property type="entry name" value="3-methyl-2-oxobutanoate hydroxymethyltransferase"/>
    <property type="match status" value="1"/>
</dbReference>
<proteinExistence type="inferred from homology"/>
<sequence length="377" mass="41111">MQRSLARIVPKTPGSGCCRRPALARTQPRGSFSSSHSQIHTCTAQQPLLRSSRPAARHNGESFVPWRNSRAESVRWSHYNATPADGSVPAVRPRVTVLDIKKMHKNNVPISVITAHDYISAVIADRAQVDVILVGDSLSMVSLGYENTNEIELDEMIYHAKAVSRGSKSCLLVADLPFGSYEVSPEQAAASAIQMIKRGDMQAIKIEGGVENSATIKKLTSMGISIMGHIGLTPQRQASLGGFKVQGKTAESAESILQDALALQDAGCFAIVLEAVPAPMADLITQKLSIPTIGIGAGPHTSGQVLVQLDMLGGFDGFTPKFLKKYSNYLDINTEAIKQYNSEVKERQFPEPQHCYNVKQENVDKFKQLLQEKYSHL</sequence>
<dbReference type="EMBL" id="CABVLU010000002">
    <property type="protein sequence ID" value="VVT48636.1"/>
    <property type="molecule type" value="Genomic_DNA"/>
</dbReference>
<dbReference type="UniPathway" id="UPA00028">
    <property type="reaction ID" value="UER00003"/>
</dbReference>
<feature type="region of interest" description="Disordered" evidence="7">
    <location>
        <begin position="1"/>
        <end position="38"/>
    </location>
</feature>
<dbReference type="GO" id="GO:0003864">
    <property type="term" value="F:3-methyl-2-oxobutanoate hydroxymethyltransferase activity"/>
    <property type="evidence" value="ECO:0007669"/>
    <property type="project" value="UniProtKB-EC"/>
</dbReference>
<dbReference type="OrthoDB" id="425211at2759"/>
<comment type="function">
    <text evidence="6">Catalyzes the reversible reaction in which hydroxymethyl group from 5,10-methylenetetrahydrofolate is transferred onto alpha-ketoisovalerate to form ketopantoate.</text>
</comment>
<dbReference type="CDD" id="cd06557">
    <property type="entry name" value="KPHMT-like"/>
    <property type="match status" value="1"/>
</dbReference>
<dbReference type="GeneID" id="43580696"/>
<evidence type="ECO:0000313" key="8">
    <source>
        <dbReference type="EMBL" id="VVT48636.1"/>
    </source>
</evidence>
<dbReference type="NCBIfam" id="TIGR00222">
    <property type="entry name" value="panB"/>
    <property type="match status" value="1"/>
</dbReference>
<dbReference type="RefSeq" id="XP_031852487.1">
    <property type="nucleotide sequence ID" value="XM_031996596.1"/>
</dbReference>
<evidence type="ECO:0000256" key="6">
    <source>
        <dbReference type="RuleBase" id="RU362100"/>
    </source>
</evidence>
<evidence type="ECO:0000256" key="3">
    <source>
        <dbReference type="ARBA" id="ARBA00012618"/>
    </source>
</evidence>
<dbReference type="HAMAP" id="MF_00156">
    <property type="entry name" value="PanB"/>
    <property type="match status" value="1"/>
</dbReference>
<accession>A0A5E8BGP1</accession>
<dbReference type="NCBIfam" id="NF001452">
    <property type="entry name" value="PRK00311.1"/>
    <property type="match status" value="1"/>
</dbReference>
<feature type="compositionally biased region" description="Polar residues" evidence="7">
    <location>
        <begin position="28"/>
        <end position="38"/>
    </location>
</feature>
<name>A0A5E8BGP1_9ASCO</name>
<dbReference type="InterPro" id="IPR040442">
    <property type="entry name" value="Pyrv_kinase-like_dom_sf"/>
</dbReference>
<dbReference type="Gene3D" id="3.20.20.60">
    <property type="entry name" value="Phosphoenolpyruvate-binding domains"/>
    <property type="match status" value="1"/>
</dbReference>
<dbReference type="PANTHER" id="PTHR20881:SF0">
    <property type="entry name" value="3-METHYL-2-OXOBUTANOATE HYDROXYMETHYLTRANSFERASE"/>
    <property type="match status" value="1"/>
</dbReference>
<keyword evidence="4 6" id="KW-0808">Transferase</keyword>
<dbReference type="GO" id="GO:0005739">
    <property type="term" value="C:mitochondrion"/>
    <property type="evidence" value="ECO:0007669"/>
    <property type="project" value="TreeGrafter"/>
</dbReference>
<keyword evidence="9" id="KW-1185">Reference proteome</keyword>
<dbReference type="GO" id="GO:0000287">
    <property type="term" value="F:magnesium ion binding"/>
    <property type="evidence" value="ECO:0007669"/>
    <property type="project" value="TreeGrafter"/>
</dbReference>
<evidence type="ECO:0000256" key="2">
    <source>
        <dbReference type="ARBA" id="ARBA00008676"/>
    </source>
</evidence>
<dbReference type="InterPro" id="IPR003700">
    <property type="entry name" value="Pantoate_hydroxy_MeTrfase"/>
</dbReference>
<evidence type="ECO:0000256" key="5">
    <source>
        <dbReference type="ARBA" id="ARBA00049172"/>
    </source>
</evidence>
<comment type="catalytic activity">
    <reaction evidence="5 6">
        <text>(6R)-5,10-methylene-5,6,7,8-tetrahydrofolate + 3-methyl-2-oxobutanoate + H2O = 2-dehydropantoate + (6S)-5,6,7,8-tetrahydrofolate</text>
        <dbReference type="Rhea" id="RHEA:11824"/>
        <dbReference type="ChEBI" id="CHEBI:11561"/>
        <dbReference type="ChEBI" id="CHEBI:11851"/>
        <dbReference type="ChEBI" id="CHEBI:15377"/>
        <dbReference type="ChEBI" id="CHEBI:15636"/>
        <dbReference type="ChEBI" id="CHEBI:57453"/>
        <dbReference type="EC" id="2.1.2.11"/>
    </reaction>
</comment>
<evidence type="ECO:0000256" key="7">
    <source>
        <dbReference type="SAM" id="MobiDB-lite"/>
    </source>
</evidence>
<evidence type="ECO:0000256" key="1">
    <source>
        <dbReference type="ARBA" id="ARBA00005033"/>
    </source>
</evidence>
<dbReference type="GO" id="GO:0015940">
    <property type="term" value="P:pantothenate biosynthetic process"/>
    <property type="evidence" value="ECO:0007669"/>
    <property type="project" value="UniProtKB-UniPathway"/>
</dbReference>
<dbReference type="Proteomes" id="UP000398389">
    <property type="component" value="Unassembled WGS sequence"/>
</dbReference>
<organism evidence="8 9">
    <name type="scientific">Magnusiomyces paraingens</name>
    <dbReference type="NCBI Taxonomy" id="2606893"/>
    <lineage>
        <taxon>Eukaryota</taxon>
        <taxon>Fungi</taxon>
        <taxon>Dikarya</taxon>
        <taxon>Ascomycota</taxon>
        <taxon>Saccharomycotina</taxon>
        <taxon>Dipodascomycetes</taxon>
        <taxon>Dipodascales</taxon>
        <taxon>Dipodascaceae</taxon>
        <taxon>Magnusiomyces</taxon>
    </lineage>
</organism>
<evidence type="ECO:0000313" key="9">
    <source>
        <dbReference type="Proteomes" id="UP000398389"/>
    </source>
</evidence>
<comment type="pathway">
    <text evidence="1 6">Cofactor biosynthesis; (R)-pantothenate biosynthesis; (R)-pantoate from 3-methyl-2-oxobutanoate: step 1/2.</text>
</comment>
<protein>
    <recommendedName>
        <fullName evidence="3 6">3-methyl-2-oxobutanoate hydroxymethyltransferase</fullName>
        <ecNumber evidence="3 6">2.1.2.11</ecNumber>
    </recommendedName>
</protein>
<reference evidence="8 9" key="1">
    <citation type="submission" date="2019-09" db="EMBL/GenBank/DDBJ databases">
        <authorList>
            <person name="Brejova B."/>
        </authorList>
    </citation>
    <scope>NUCLEOTIDE SEQUENCE [LARGE SCALE GENOMIC DNA]</scope>
</reference>